<gene>
    <name evidence="6" type="ORF">EZS28_011781</name>
</gene>
<evidence type="ECO:0000256" key="4">
    <source>
        <dbReference type="RuleBase" id="RU003905"/>
    </source>
</evidence>
<evidence type="ECO:0000256" key="1">
    <source>
        <dbReference type="ARBA" id="ARBA00006540"/>
    </source>
</evidence>
<dbReference type="Gene3D" id="3.30.1430.10">
    <property type="match status" value="1"/>
</dbReference>
<accession>A0A5J4WDB7</accession>
<dbReference type="FunFam" id="3.30.1430.10:FF:000001">
    <property type="entry name" value="60S ribosomal protein L3"/>
    <property type="match status" value="1"/>
</dbReference>
<dbReference type="PANTHER" id="PTHR11363">
    <property type="entry name" value="60S RIBOSOMAL PROTEIN L3-RELATED"/>
    <property type="match status" value="1"/>
</dbReference>
<dbReference type="EMBL" id="SNRW01002462">
    <property type="protein sequence ID" value="KAA6392686.1"/>
    <property type="molecule type" value="Genomic_DNA"/>
</dbReference>
<dbReference type="Proteomes" id="UP000324800">
    <property type="component" value="Unassembled WGS sequence"/>
</dbReference>
<reference evidence="6 7" key="1">
    <citation type="submission" date="2019-03" db="EMBL/GenBank/DDBJ databases">
        <title>Single cell metagenomics reveals metabolic interactions within the superorganism composed of flagellate Streblomastix strix and complex community of Bacteroidetes bacteria on its surface.</title>
        <authorList>
            <person name="Treitli S.C."/>
            <person name="Kolisko M."/>
            <person name="Husnik F."/>
            <person name="Keeling P."/>
            <person name="Hampl V."/>
        </authorList>
    </citation>
    <scope>NUCLEOTIDE SEQUENCE [LARGE SCALE GENOMIC DNA]</scope>
    <source>
        <strain evidence="6">ST1C</strain>
    </source>
</reference>
<feature type="non-terminal residue" evidence="6">
    <location>
        <position position="1"/>
    </location>
</feature>
<comment type="similarity">
    <text evidence="1 4">Belongs to the universal ribosomal protein uL3 family.</text>
</comment>
<evidence type="ECO:0000256" key="5">
    <source>
        <dbReference type="SAM" id="MobiDB-lite"/>
    </source>
</evidence>
<dbReference type="GO" id="GO:0022625">
    <property type="term" value="C:cytosolic large ribosomal subunit"/>
    <property type="evidence" value="ECO:0007669"/>
    <property type="project" value="TreeGrafter"/>
</dbReference>
<feature type="compositionally biased region" description="Basic and acidic residues" evidence="5">
    <location>
        <begin position="340"/>
        <end position="358"/>
    </location>
</feature>
<evidence type="ECO:0000313" key="7">
    <source>
        <dbReference type="Proteomes" id="UP000324800"/>
    </source>
</evidence>
<keyword evidence="3 4" id="KW-0687">Ribonucleoprotein</keyword>
<evidence type="ECO:0000256" key="3">
    <source>
        <dbReference type="ARBA" id="ARBA00023274"/>
    </source>
</evidence>
<dbReference type="SUPFAM" id="SSF50447">
    <property type="entry name" value="Translation proteins"/>
    <property type="match status" value="1"/>
</dbReference>
<dbReference type="Gene3D" id="4.10.960.10">
    <property type="entry name" value="Ribosomal protein L3, domain 3"/>
    <property type="match status" value="1"/>
</dbReference>
<sequence>KRGRVKSFPKDDAKKPPHLTAFLGYKAGSTHVVREAEGQKGTKKELCEMVTIIETPPMVICGIVGYVETPRGLRSLTTIWAKTIDDSVKRRFYKQWFKSKKTAFNKYVLKSDEDHKKNLERIVKYCTVVRVLAHTQMKLVQIGQKKAHLMEIQVNGGSIATKVHFAYTLLEKQVRVSSVFGDNEFVDLIGITRGHGVQGVIHRWGVRKQQRKSHRGVRKVACIGAWHPSRVQRSVARAGQMGYFHRTEINKKIYRIGKAGDKKGATTDSDLTEKPITPLGGFPHYGRVTQDWLMIKGCVVGTKKRVITIRKSLLPERNRKPTVLKFIDTSSKFGHGRFQTHQEKQDQFVASKKKEEAK</sequence>
<dbReference type="InterPro" id="IPR000597">
    <property type="entry name" value="Ribosomal_uL3"/>
</dbReference>
<dbReference type="PROSITE" id="PS00474">
    <property type="entry name" value="RIBOSOMAL_L3"/>
    <property type="match status" value="1"/>
</dbReference>
<dbReference type="InterPro" id="IPR019926">
    <property type="entry name" value="Ribosomal_uL3_CS"/>
</dbReference>
<evidence type="ECO:0000256" key="2">
    <source>
        <dbReference type="ARBA" id="ARBA00022980"/>
    </source>
</evidence>
<dbReference type="GO" id="GO:0003723">
    <property type="term" value="F:RNA binding"/>
    <property type="evidence" value="ECO:0007669"/>
    <property type="project" value="TreeGrafter"/>
</dbReference>
<dbReference type="FunFam" id="2.40.30.10:FF:000351">
    <property type="entry name" value="Ribosomal protein L3"/>
    <property type="match status" value="1"/>
</dbReference>
<comment type="caution">
    <text evidence="6">The sequence shown here is derived from an EMBL/GenBank/DDBJ whole genome shotgun (WGS) entry which is preliminary data.</text>
</comment>
<name>A0A5J4WDB7_9EUKA</name>
<dbReference type="Gene3D" id="2.40.30.10">
    <property type="entry name" value="Translation factors"/>
    <property type="match status" value="1"/>
</dbReference>
<dbReference type="GO" id="GO:0003735">
    <property type="term" value="F:structural constituent of ribosome"/>
    <property type="evidence" value="ECO:0007669"/>
    <property type="project" value="InterPro"/>
</dbReference>
<feature type="region of interest" description="Disordered" evidence="5">
    <location>
        <begin position="335"/>
        <end position="358"/>
    </location>
</feature>
<dbReference type="GO" id="GO:0006412">
    <property type="term" value="P:translation"/>
    <property type="evidence" value="ECO:0007669"/>
    <property type="project" value="InterPro"/>
</dbReference>
<organism evidence="6 7">
    <name type="scientific">Streblomastix strix</name>
    <dbReference type="NCBI Taxonomy" id="222440"/>
    <lineage>
        <taxon>Eukaryota</taxon>
        <taxon>Metamonada</taxon>
        <taxon>Preaxostyla</taxon>
        <taxon>Oxymonadida</taxon>
        <taxon>Streblomastigidae</taxon>
        <taxon>Streblomastix</taxon>
    </lineage>
</organism>
<dbReference type="OrthoDB" id="1611972at2759"/>
<evidence type="ECO:0000313" key="6">
    <source>
        <dbReference type="EMBL" id="KAA6392686.1"/>
    </source>
</evidence>
<dbReference type="PANTHER" id="PTHR11363:SF5">
    <property type="entry name" value="LARGE RIBOSOMAL SUBUNIT PROTEIN UL3"/>
    <property type="match status" value="1"/>
</dbReference>
<proteinExistence type="inferred from homology"/>
<protein>
    <submittedName>
        <fullName evidence="6">Putative 60S ribosomal protein L3</fullName>
    </submittedName>
</protein>
<dbReference type="Pfam" id="PF00297">
    <property type="entry name" value="Ribosomal_L3"/>
    <property type="match status" value="1"/>
</dbReference>
<dbReference type="InterPro" id="IPR045077">
    <property type="entry name" value="L3_arc_euk"/>
</dbReference>
<dbReference type="InterPro" id="IPR044892">
    <property type="entry name" value="Ribosomal_L3_dom_3_arc_sf"/>
</dbReference>
<dbReference type="AlphaFoldDB" id="A0A5J4WDB7"/>
<dbReference type="InterPro" id="IPR009000">
    <property type="entry name" value="Transl_B-barrel_sf"/>
</dbReference>
<keyword evidence="2 4" id="KW-0689">Ribosomal protein</keyword>